<evidence type="ECO:0000256" key="1">
    <source>
        <dbReference type="SAM" id="MobiDB-lite"/>
    </source>
</evidence>
<feature type="region of interest" description="Disordered" evidence="1">
    <location>
        <begin position="1"/>
        <end position="46"/>
    </location>
</feature>
<keyword evidence="3" id="KW-1185">Reference proteome</keyword>
<gene>
    <name evidence="2" type="ORF">SAMN05421548_12955</name>
</gene>
<dbReference type="Proteomes" id="UP000198908">
    <property type="component" value="Unassembled WGS sequence"/>
</dbReference>
<evidence type="ECO:0000313" key="2">
    <source>
        <dbReference type="EMBL" id="SDD96709.1"/>
    </source>
</evidence>
<dbReference type="AlphaFoldDB" id="A0A1G6Z233"/>
<accession>A0A1G6Z233</accession>
<dbReference type="EMBL" id="FMYQ01000029">
    <property type="protein sequence ID" value="SDD96709.1"/>
    <property type="molecule type" value="Genomic_DNA"/>
</dbReference>
<reference evidence="3" key="1">
    <citation type="submission" date="2016-09" db="EMBL/GenBank/DDBJ databases">
        <authorList>
            <person name="Varghese N."/>
            <person name="Submissions S."/>
        </authorList>
    </citation>
    <scope>NUCLEOTIDE SEQUENCE [LARGE SCALE GENOMIC DNA]</scope>
    <source>
        <strain evidence="3">TNe-862</strain>
    </source>
</reference>
<evidence type="ECO:0000313" key="3">
    <source>
        <dbReference type="Proteomes" id="UP000198908"/>
    </source>
</evidence>
<protein>
    <submittedName>
        <fullName evidence="2">Uncharacterized protein</fullName>
    </submittedName>
</protein>
<proteinExistence type="predicted"/>
<dbReference type="STRING" id="416944.SAMN05421548_12955"/>
<name>A0A1G6Z233_9BURK</name>
<sequence length="201" mass="21735">MNRADVGQDDDGPDDYPKDEEQGENYPKVGGQGDDDPKDKGQSDGLDPLGRVFDVALVELLGAIDVLAAERGWRTKRRKLRAPVLRVQRARSHESGESLECNPVQASEFSQLARQALELARRSEWNAAEWAVSRAVRAVRSMPFFSSGSSIVSTLCIDWAACGDRTTVITGTVEGGINSGLPGEPGQASAKMPAPPRQEDD</sequence>
<feature type="region of interest" description="Disordered" evidence="1">
    <location>
        <begin position="177"/>
        <end position="201"/>
    </location>
</feature>
<dbReference type="RefSeq" id="WP_092003226.1">
    <property type="nucleotide sequence ID" value="NZ_FMYQ01000029.1"/>
</dbReference>
<organism evidence="2 3">
    <name type="scientific">Paraburkholderia lycopersici</name>
    <dbReference type="NCBI Taxonomy" id="416944"/>
    <lineage>
        <taxon>Bacteria</taxon>
        <taxon>Pseudomonadati</taxon>
        <taxon>Pseudomonadota</taxon>
        <taxon>Betaproteobacteria</taxon>
        <taxon>Burkholderiales</taxon>
        <taxon>Burkholderiaceae</taxon>
        <taxon>Paraburkholderia</taxon>
    </lineage>
</organism>